<proteinExistence type="predicted"/>
<dbReference type="InterPro" id="IPR018306">
    <property type="entry name" value="Phage_T5_Orf172_DNA-bd"/>
</dbReference>
<comment type="caution">
    <text evidence="2">The sequence shown here is derived from an EMBL/GenBank/DDBJ whole genome shotgun (WGS) entry which is preliminary data.</text>
</comment>
<dbReference type="AlphaFoldDB" id="A0A254PY71"/>
<accession>A0A254PY71</accession>
<gene>
    <name evidence="2" type="ORF">CBI30_07320</name>
</gene>
<evidence type="ECO:0000313" key="2">
    <source>
        <dbReference type="EMBL" id="OWS71530.1"/>
    </source>
</evidence>
<organism evidence="2 3">
    <name type="scientific">Polynucleobacter aenigmaticus</name>
    <dbReference type="NCBI Taxonomy" id="1743164"/>
    <lineage>
        <taxon>Bacteria</taxon>
        <taxon>Pseudomonadati</taxon>
        <taxon>Pseudomonadota</taxon>
        <taxon>Betaproteobacteria</taxon>
        <taxon>Burkholderiales</taxon>
        <taxon>Burkholderiaceae</taxon>
        <taxon>Polynucleobacter</taxon>
    </lineage>
</organism>
<protein>
    <recommendedName>
        <fullName evidence="1">Bacteriophage T5 Orf172 DNA-binding domain-containing protein</fullName>
    </recommendedName>
</protein>
<name>A0A254PY71_9BURK</name>
<keyword evidence="3" id="KW-1185">Reference proteome</keyword>
<dbReference type="EMBL" id="NGUO01000010">
    <property type="protein sequence ID" value="OWS71530.1"/>
    <property type="molecule type" value="Genomic_DNA"/>
</dbReference>
<sequence>MIYFLYFPEIKCFKIGQTVNPHWNYMRLRSSNGEPDLENSFFIQIPCCQKSAVEGLMHFTSRKYRMQEYGREFFRIKGFEECLETAIRFCKTNSDTVLSHWLIDDWTGAAGSLRVIRDKKLELNKSELIEKRKFLRRNRLKIKAAPRKAL</sequence>
<dbReference type="Pfam" id="PF10544">
    <property type="entry name" value="T5orf172"/>
    <property type="match status" value="1"/>
</dbReference>
<dbReference type="Proteomes" id="UP000198104">
    <property type="component" value="Unassembled WGS sequence"/>
</dbReference>
<reference evidence="2 3" key="1">
    <citation type="submission" date="2017-05" db="EMBL/GenBank/DDBJ databases">
        <title>Polynucleobacter sp. MWH-K35W1 isolated from the permanently anoxic monimolimnion of a meromictic lake.</title>
        <authorList>
            <person name="Hahn M.W."/>
        </authorList>
    </citation>
    <scope>NUCLEOTIDE SEQUENCE [LARGE SCALE GENOMIC DNA]</scope>
    <source>
        <strain evidence="2 3">MWH-K35W1</strain>
    </source>
</reference>
<evidence type="ECO:0000259" key="1">
    <source>
        <dbReference type="Pfam" id="PF10544"/>
    </source>
</evidence>
<feature type="domain" description="Bacteriophage T5 Orf172 DNA-binding" evidence="1">
    <location>
        <begin position="3"/>
        <end position="86"/>
    </location>
</feature>
<evidence type="ECO:0000313" key="3">
    <source>
        <dbReference type="Proteomes" id="UP000198104"/>
    </source>
</evidence>